<dbReference type="InterPro" id="IPR021598">
    <property type="entry name" value="DUF3221"/>
</dbReference>
<dbReference type="Pfam" id="PF11518">
    <property type="entry name" value="DUF3221"/>
    <property type="match status" value="1"/>
</dbReference>
<accession>A0AB39HS95</accession>
<proteinExistence type="predicted"/>
<evidence type="ECO:0000313" key="1">
    <source>
        <dbReference type="EMBL" id="XDK34302.1"/>
    </source>
</evidence>
<protein>
    <submittedName>
        <fullName evidence="1">DUF3221 domain-containing protein</fullName>
    </submittedName>
</protein>
<dbReference type="EMBL" id="CP162599">
    <property type="protein sequence ID" value="XDK34302.1"/>
    <property type="molecule type" value="Genomic_DNA"/>
</dbReference>
<dbReference type="Gene3D" id="2.40.50.140">
    <property type="entry name" value="Nucleic acid-binding proteins"/>
    <property type="match status" value="1"/>
</dbReference>
<organism evidence="1">
    <name type="scientific">Ornithinibacillus sp. 4-3</name>
    <dbReference type="NCBI Taxonomy" id="3231488"/>
    <lineage>
        <taxon>Bacteria</taxon>
        <taxon>Bacillati</taxon>
        <taxon>Bacillota</taxon>
        <taxon>Bacilli</taxon>
        <taxon>Bacillales</taxon>
        <taxon>Bacillaceae</taxon>
        <taxon>Ornithinibacillus</taxon>
    </lineage>
</organism>
<name>A0AB39HS95_9BACI</name>
<dbReference type="RefSeq" id="WP_368654976.1">
    <property type="nucleotide sequence ID" value="NZ_CP162599.1"/>
</dbReference>
<gene>
    <name evidence="1" type="ORF">AB4Y30_08105</name>
</gene>
<reference evidence="1" key="1">
    <citation type="submission" date="2024-07" db="EMBL/GenBank/DDBJ databases">
        <title>Halotolerant mesophilic bacterium Ornithinibacillus sp. 4-3, sp. nov., isolated from soil.</title>
        <authorList>
            <person name="Sidarenka A.V."/>
            <person name="Guliayeva D.E."/>
            <person name="Leanovich S.I."/>
            <person name="Hileuskaya K.S."/>
            <person name="Akhremchuk A.E."/>
            <person name="Sikolenko M.A."/>
            <person name="Valentovich L.N."/>
        </authorList>
    </citation>
    <scope>NUCLEOTIDE SEQUENCE</scope>
    <source>
        <strain evidence="1">4-3</strain>
    </source>
</reference>
<dbReference type="AlphaFoldDB" id="A0AB39HS95"/>
<sequence length="72" mass="8159">MVGIIAKIEDKQILLKGMTNEEIQGLSEEEMIKKAQNAAYFELNQEVKNLKVGQKVKVLIESLNFKPGVRNQ</sequence>
<dbReference type="InterPro" id="IPR012340">
    <property type="entry name" value="NA-bd_OB-fold"/>
</dbReference>